<dbReference type="Gene3D" id="3.20.20.60">
    <property type="entry name" value="Phosphoenolpyruvate-binding domains"/>
    <property type="match status" value="1"/>
</dbReference>
<dbReference type="InterPro" id="IPR039556">
    <property type="entry name" value="ICL/PEPM"/>
</dbReference>
<comment type="caution">
    <text evidence="7">The sequence shown here is derived from an EMBL/GenBank/DDBJ whole genome shotgun (WGS) entry which is preliminary data.</text>
</comment>
<dbReference type="InterPro" id="IPR013786">
    <property type="entry name" value="AcylCoA_DH/ox_N"/>
</dbReference>
<dbReference type="GeneID" id="66989761"/>
<dbReference type="Pfam" id="PF00441">
    <property type="entry name" value="Acyl-CoA_dh_1"/>
    <property type="match status" value="1"/>
</dbReference>
<evidence type="ECO:0000313" key="8">
    <source>
        <dbReference type="Proteomes" id="UP000036893"/>
    </source>
</evidence>
<dbReference type="Proteomes" id="UP000036893">
    <property type="component" value="Unassembled WGS sequence"/>
</dbReference>
<evidence type="ECO:0000259" key="5">
    <source>
        <dbReference type="Pfam" id="PF00441"/>
    </source>
</evidence>
<dbReference type="RefSeq" id="XP_043152220.1">
    <property type="nucleotide sequence ID" value="XM_043296285.1"/>
</dbReference>
<dbReference type="Pfam" id="PF13714">
    <property type="entry name" value="PEP_mutase"/>
    <property type="match status" value="1"/>
</dbReference>
<dbReference type="SUPFAM" id="SSF56645">
    <property type="entry name" value="Acyl-CoA dehydrogenase NM domain-like"/>
    <property type="match status" value="1"/>
</dbReference>
<dbReference type="AlphaFoldDB" id="A0A8E0R436"/>
<dbReference type="InterPro" id="IPR015813">
    <property type="entry name" value="Pyrv/PenolPyrv_kinase-like_dom"/>
</dbReference>
<dbReference type="InterPro" id="IPR040442">
    <property type="entry name" value="Pyrv_kinase-like_dom_sf"/>
</dbReference>
<comment type="similarity">
    <text evidence="2">Belongs to the acyl-CoA dehydrogenase family.</text>
</comment>
<protein>
    <recommendedName>
        <fullName evidence="9">Nitroalkane oxidase</fullName>
    </recommendedName>
</protein>
<dbReference type="PANTHER" id="PTHR42905">
    <property type="entry name" value="PHOSPHOENOLPYRUVATE CARBOXYLASE"/>
    <property type="match status" value="1"/>
</dbReference>
<dbReference type="GO" id="GO:0050660">
    <property type="term" value="F:flavin adenine dinucleotide binding"/>
    <property type="evidence" value="ECO:0007669"/>
    <property type="project" value="InterPro"/>
</dbReference>
<dbReference type="InterPro" id="IPR009100">
    <property type="entry name" value="AcylCoA_DH/oxidase_NM_dom_sf"/>
</dbReference>
<dbReference type="InterPro" id="IPR036250">
    <property type="entry name" value="AcylCo_DH-like_C"/>
</dbReference>
<organism evidence="7 8">
    <name type="scientific">Aspergillus udagawae</name>
    <dbReference type="NCBI Taxonomy" id="91492"/>
    <lineage>
        <taxon>Eukaryota</taxon>
        <taxon>Fungi</taxon>
        <taxon>Dikarya</taxon>
        <taxon>Ascomycota</taxon>
        <taxon>Pezizomycotina</taxon>
        <taxon>Eurotiomycetes</taxon>
        <taxon>Eurotiomycetidae</taxon>
        <taxon>Eurotiales</taxon>
        <taxon>Aspergillaceae</taxon>
        <taxon>Aspergillus</taxon>
        <taxon>Aspergillus subgen. Fumigati</taxon>
    </lineage>
</organism>
<dbReference type="Pfam" id="PF02771">
    <property type="entry name" value="Acyl-CoA_dh_N"/>
    <property type="match status" value="1"/>
</dbReference>
<dbReference type="InterPro" id="IPR037069">
    <property type="entry name" value="AcylCoA_DH/ox_N_sf"/>
</dbReference>
<keyword evidence="3" id="KW-0285">Flavoprotein</keyword>
<reference evidence="7" key="1">
    <citation type="journal article" date="2015" name="Genome Announc.">
        <title>Draft Genome Sequence of the Pathogenic Filamentous Fungus Aspergillus udagawae Strain IFM 46973T.</title>
        <authorList>
            <person name="Kusuya Y."/>
            <person name="Takahashi-Nakaguchi A."/>
            <person name="Takahashi H."/>
            <person name="Yaguchi T."/>
        </authorList>
    </citation>
    <scope>NUCLEOTIDE SEQUENCE</scope>
    <source>
        <strain evidence="7">IFM 46973</strain>
    </source>
</reference>
<dbReference type="CDD" id="cd00567">
    <property type="entry name" value="ACAD"/>
    <property type="match status" value="1"/>
</dbReference>
<gene>
    <name evidence="7" type="ORF">Aud_002285</name>
</gene>
<dbReference type="CDD" id="cd00377">
    <property type="entry name" value="ICL_PEPM"/>
    <property type="match status" value="1"/>
</dbReference>
<sequence>MVDFNLSNSEQQTRAAARSFAAAHLAGAQAIYSDLATPEERFQSLRPIYAAAVKANLIKAQVPAQIGGSSTNLVEAAILVEEFYAVEASASLTIFGTGLGLTPVALAYRPSIQKFLDPFLASEGAPLASLVFSEPAGVANWLEPGAPGLQTTARREGDEWVLNGEKIWATNSAGWDFRGADLSCVVCRCVDEDVVAQASCPQDLIMILLVTRENIHRNGPDSFQVIKHVETAGHKATSGPHIKYTNLRVPVENVLCAPGAGAPIVLHSFEISAMLVGAMGVGVQRAAFDAALAFSHDSRGGTVPIAQRQSVADLLINIKMRTETSRYLTWKAAHCLTSGPGEHTQRREHALLAKVHCSDAAVQSCLDAINAVGVSAYNLETPFASLLATALVLPIFDGGNVGIRRRALQDLFLEEGYQPWGTTCIRCQDLIAGEMQATYGVFAGVFVSFAVLVRRSHGHAFSGSLEARYVHAVPWLESLTQILWRCLIGPGVFDGISTRVASQIGFDSLYLAGSGATGLYCAEPNLFAMTQAEFFELGRMVALHTEIPVIADADTGFGGPLNISRTVRLYEHAGIAGLHIEGQVFPKRCGQLQGKDVVDLEVFIERVRSAVEERQDPDFVIIARTDARQAKKFGGPNAGSEAFDADIKRLKAAAAAGADMVFMESPRTEEECRTLVKEMGVVPILINVLPNGLTPDLKPEECNRLGFRAAIYPCTGFIPAMLAM</sequence>
<reference evidence="7" key="2">
    <citation type="submission" date="2021-01" db="EMBL/GenBank/DDBJ databases">
        <title>Pan-genome distribution and transcriptional activeness of fungal secondary metabolism genes in Aspergillus section Fumigati.</title>
        <authorList>
            <person name="Takahashi H."/>
            <person name="Umemura M."/>
            <person name="Ninomiya A."/>
            <person name="Kusuya Y."/>
            <person name="Urayama S."/>
            <person name="Shimizu M."/>
            <person name="Watanabe A."/>
            <person name="Kamei K."/>
            <person name="Yaguchi T."/>
            <person name="Hagiwara D."/>
        </authorList>
    </citation>
    <scope>NUCLEOTIDE SEQUENCE</scope>
    <source>
        <strain evidence="7">IFM 46973</strain>
    </source>
</reference>
<name>A0A8E0R436_9EURO</name>
<evidence type="ECO:0000256" key="2">
    <source>
        <dbReference type="ARBA" id="ARBA00009347"/>
    </source>
</evidence>
<dbReference type="Gene3D" id="1.20.140.10">
    <property type="entry name" value="Butyryl-CoA Dehydrogenase, subunit A, domain 3"/>
    <property type="match status" value="1"/>
</dbReference>
<dbReference type="Gene3D" id="1.10.540.10">
    <property type="entry name" value="Acyl-CoA dehydrogenase/oxidase, N-terminal domain"/>
    <property type="match status" value="1"/>
</dbReference>
<dbReference type="EMBL" id="BBXM02000011">
    <property type="protein sequence ID" value="GIC94954.1"/>
    <property type="molecule type" value="Genomic_DNA"/>
</dbReference>
<evidence type="ECO:0008006" key="9">
    <source>
        <dbReference type="Google" id="ProtNLM"/>
    </source>
</evidence>
<dbReference type="SUPFAM" id="SSF47203">
    <property type="entry name" value="Acyl-CoA dehydrogenase C-terminal domain-like"/>
    <property type="match status" value="1"/>
</dbReference>
<feature type="domain" description="Acyl-CoA dehydrogenase/oxidase C-terminal" evidence="5">
    <location>
        <begin position="259"/>
        <end position="399"/>
    </location>
</feature>
<dbReference type="SUPFAM" id="SSF51621">
    <property type="entry name" value="Phosphoenolpyruvate/pyruvate domain"/>
    <property type="match status" value="1"/>
</dbReference>
<evidence type="ECO:0000259" key="6">
    <source>
        <dbReference type="Pfam" id="PF02771"/>
    </source>
</evidence>
<accession>A0A8E0R436</accession>
<evidence type="ECO:0000256" key="4">
    <source>
        <dbReference type="ARBA" id="ARBA00022827"/>
    </source>
</evidence>
<dbReference type="InterPro" id="IPR009075">
    <property type="entry name" value="AcylCo_DH/oxidase_C"/>
</dbReference>
<evidence type="ECO:0000256" key="3">
    <source>
        <dbReference type="ARBA" id="ARBA00022630"/>
    </source>
</evidence>
<evidence type="ECO:0000256" key="1">
    <source>
        <dbReference type="ARBA" id="ARBA00001974"/>
    </source>
</evidence>
<feature type="domain" description="Acyl-CoA dehydrogenase/oxidase N-terminal" evidence="6">
    <location>
        <begin position="9"/>
        <end position="104"/>
    </location>
</feature>
<comment type="cofactor">
    <cofactor evidence="1">
        <name>FAD</name>
        <dbReference type="ChEBI" id="CHEBI:57692"/>
    </cofactor>
</comment>
<dbReference type="GO" id="GO:0016627">
    <property type="term" value="F:oxidoreductase activity, acting on the CH-CH group of donors"/>
    <property type="evidence" value="ECO:0007669"/>
    <property type="project" value="InterPro"/>
</dbReference>
<dbReference type="Gene3D" id="2.40.110.10">
    <property type="entry name" value="Butyryl-CoA Dehydrogenase, subunit A, domain 2"/>
    <property type="match status" value="1"/>
</dbReference>
<dbReference type="InterPro" id="IPR046373">
    <property type="entry name" value="Acyl-CoA_Oxase/DH_mid-dom_sf"/>
</dbReference>
<proteinExistence type="inferred from homology"/>
<keyword evidence="4" id="KW-0274">FAD</keyword>
<evidence type="ECO:0000313" key="7">
    <source>
        <dbReference type="EMBL" id="GIC94954.1"/>
    </source>
</evidence>
<dbReference type="PANTHER" id="PTHR42905:SF2">
    <property type="entry name" value="PHOSPHOENOLPYRUVATE CARBOXYLASE FAMILY PROTEIN"/>
    <property type="match status" value="1"/>
</dbReference>